<keyword evidence="5" id="KW-1185">Reference proteome</keyword>
<feature type="compositionally biased region" description="Polar residues" evidence="2">
    <location>
        <begin position="100"/>
        <end position="109"/>
    </location>
</feature>
<organism evidence="4 5">
    <name type="scientific">Lolium multiflorum</name>
    <name type="common">Italian ryegrass</name>
    <name type="synonym">Lolium perenne subsp. multiflorum</name>
    <dbReference type="NCBI Taxonomy" id="4521"/>
    <lineage>
        <taxon>Eukaryota</taxon>
        <taxon>Viridiplantae</taxon>
        <taxon>Streptophyta</taxon>
        <taxon>Embryophyta</taxon>
        <taxon>Tracheophyta</taxon>
        <taxon>Spermatophyta</taxon>
        <taxon>Magnoliopsida</taxon>
        <taxon>Liliopsida</taxon>
        <taxon>Poales</taxon>
        <taxon>Poaceae</taxon>
        <taxon>BOP clade</taxon>
        <taxon>Pooideae</taxon>
        <taxon>Poodae</taxon>
        <taxon>Poeae</taxon>
        <taxon>Poeae Chloroplast Group 2 (Poeae type)</taxon>
        <taxon>Loliodinae</taxon>
        <taxon>Loliinae</taxon>
        <taxon>Lolium</taxon>
    </lineage>
</organism>
<feature type="region of interest" description="Disordered" evidence="2">
    <location>
        <begin position="288"/>
        <end position="378"/>
    </location>
</feature>
<dbReference type="Gene3D" id="4.10.60.10">
    <property type="entry name" value="Zinc finger, CCHC-type"/>
    <property type="match status" value="1"/>
</dbReference>
<protein>
    <recommendedName>
        <fullName evidence="3">CCHC-type domain-containing protein</fullName>
    </recommendedName>
</protein>
<dbReference type="PROSITE" id="PS50158">
    <property type="entry name" value="ZF_CCHC"/>
    <property type="match status" value="1"/>
</dbReference>
<reference evidence="4" key="1">
    <citation type="submission" date="2023-07" db="EMBL/GenBank/DDBJ databases">
        <title>A chromosome-level genome assembly of Lolium multiflorum.</title>
        <authorList>
            <person name="Chen Y."/>
            <person name="Copetti D."/>
            <person name="Kolliker R."/>
            <person name="Studer B."/>
        </authorList>
    </citation>
    <scope>NUCLEOTIDE SEQUENCE</scope>
    <source>
        <strain evidence="4">02402/16</strain>
        <tissue evidence="4">Leaf</tissue>
    </source>
</reference>
<dbReference type="SMART" id="SM00343">
    <property type="entry name" value="ZnF_C2HC"/>
    <property type="match status" value="2"/>
</dbReference>
<accession>A0AAD8R5E7</accession>
<proteinExistence type="predicted"/>
<evidence type="ECO:0000313" key="5">
    <source>
        <dbReference type="Proteomes" id="UP001231189"/>
    </source>
</evidence>
<feature type="compositionally biased region" description="Polar residues" evidence="2">
    <location>
        <begin position="411"/>
        <end position="426"/>
    </location>
</feature>
<evidence type="ECO:0000313" key="4">
    <source>
        <dbReference type="EMBL" id="KAK1613749.1"/>
    </source>
</evidence>
<feature type="compositionally biased region" description="Polar residues" evidence="2">
    <location>
        <begin position="390"/>
        <end position="402"/>
    </location>
</feature>
<dbReference type="PANTHER" id="PTHR33170:SF46">
    <property type="entry name" value="DUF1618 DOMAIN-CONTAINING PROTEIN"/>
    <property type="match status" value="1"/>
</dbReference>
<feature type="compositionally biased region" description="Polar residues" evidence="2">
    <location>
        <begin position="366"/>
        <end position="376"/>
    </location>
</feature>
<keyword evidence="1" id="KW-0863">Zinc-finger</keyword>
<keyword evidence="1" id="KW-0479">Metal-binding</keyword>
<sequence length="468" mass="51683">MERDRRGKRPYEEMSGEPGWRRDQDLRQKMDREQEEHRRQQRERDREFQRRRDADGRSQERRDRDRRSPPPPPSSRGRESSGAAARAQGPARGWREGSARSATEGTAPNSADVSHIICYNCGKQGHFQADCKEEAFCVKCNKPGHVSAMCAALRNVTETFWAGYGVDGTGFTCCEESLRMAIRVGGVTLPSSKLHIIVTTSSGDPAVVEQLKEIWIKIFDVPPPYRQAIRILLATRQLGRPIAVDEGSLESPLEPVRVLFGCKTPVRLPPYIMLFVNSQGFKVRVLPEQEPEGPKDNPPPPPRQQFDDKDEDIEESEGEGWDGCRGKHNRKNKEPAKGTSGDASEPKRKSVPMGPSEQVTKLPDSAMNQYGSNLTDSGDIFPALAKIVSAASTKQTSPQRSGESGEMVDSDGNQPPTSPSLATDSATPEGGPTSVRMSLWKAQPMSSMDREEAGITSPSWESDPDTIA</sequence>
<feature type="region of interest" description="Disordered" evidence="2">
    <location>
        <begin position="1"/>
        <end position="109"/>
    </location>
</feature>
<dbReference type="AlphaFoldDB" id="A0AAD8R5E7"/>
<dbReference type="EMBL" id="JAUUTY010000006">
    <property type="protein sequence ID" value="KAK1613749.1"/>
    <property type="molecule type" value="Genomic_DNA"/>
</dbReference>
<evidence type="ECO:0000256" key="2">
    <source>
        <dbReference type="SAM" id="MobiDB-lite"/>
    </source>
</evidence>
<keyword evidence="1" id="KW-0862">Zinc</keyword>
<dbReference type="InterPro" id="IPR036875">
    <property type="entry name" value="Znf_CCHC_sf"/>
</dbReference>
<comment type="caution">
    <text evidence="4">The sequence shown here is derived from an EMBL/GenBank/DDBJ whole genome shotgun (WGS) entry which is preliminary data.</text>
</comment>
<gene>
    <name evidence="4" type="ORF">QYE76_019266</name>
</gene>
<feature type="compositionally biased region" description="Low complexity" evidence="2">
    <location>
        <begin position="80"/>
        <end position="92"/>
    </location>
</feature>
<dbReference type="GO" id="GO:0003676">
    <property type="term" value="F:nucleic acid binding"/>
    <property type="evidence" value="ECO:0007669"/>
    <property type="project" value="InterPro"/>
</dbReference>
<dbReference type="InterPro" id="IPR001878">
    <property type="entry name" value="Znf_CCHC"/>
</dbReference>
<evidence type="ECO:0000256" key="1">
    <source>
        <dbReference type="PROSITE-ProRule" id="PRU00047"/>
    </source>
</evidence>
<feature type="compositionally biased region" description="Basic and acidic residues" evidence="2">
    <location>
        <begin position="19"/>
        <end position="68"/>
    </location>
</feature>
<evidence type="ECO:0000259" key="3">
    <source>
        <dbReference type="PROSITE" id="PS50158"/>
    </source>
</evidence>
<feature type="domain" description="CCHC-type" evidence="3">
    <location>
        <begin position="118"/>
        <end position="133"/>
    </location>
</feature>
<feature type="compositionally biased region" description="Acidic residues" evidence="2">
    <location>
        <begin position="308"/>
        <end position="320"/>
    </location>
</feature>
<dbReference type="SUPFAM" id="SSF57756">
    <property type="entry name" value="Retrovirus zinc finger-like domains"/>
    <property type="match status" value="1"/>
</dbReference>
<dbReference type="PANTHER" id="PTHR33170">
    <property type="entry name" value="DUF4283 DOMAIN-CONTAINING PROTEIN-RELATED"/>
    <property type="match status" value="1"/>
</dbReference>
<dbReference type="Proteomes" id="UP001231189">
    <property type="component" value="Unassembled WGS sequence"/>
</dbReference>
<dbReference type="Pfam" id="PF00098">
    <property type="entry name" value="zf-CCHC"/>
    <property type="match status" value="1"/>
</dbReference>
<feature type="region of interest" description="Disordered" evidence="2">
    <location>
        <begin position="390"/>
        <end position="468"/>
    </location>
</feature>
<feature type="compositionally biased region" description="Basic and acidic residues" evidence="2">
    <location>
        <begin position="1"/>
        <end position="12"/>
    </location>
</feature>
<name>A0AAD8R5E7_LOLMU</name>
<dbReference type="GO" id="GO:0008270">
    <property type="term" value="F:zinc ion binding"/>
    <property type="evidence" value="ECO:0007669"/>
    <property type="project" value="UniProtKB-KW"/>
</dbReference>